<evidence type="ECO:0000313" key="2">
    <source>
        <dbReference type="Proteomes" id="UP000237347"/>
    </source>
</evidence>
<dbReference type="PANTHER" id="PTHR36714">
    <property type="entry name" value="T23E23.1"/>
    <property type="match status" value="1"/>
</dbReference>
<name>A0AAW0KX35_QUESU</name>
<comment type="caution">
    <text evidence="1">The sequence shown here is derived from an EMBL/GenBank/DDBJ whole genome shotgun (WGS) entry which is preliminary data.</text>
</comment>
<organism evidence="1 2">
    <name type="scientific">Quercus suber</name>
    <name type="common">Cork oak</name>
    <dbReference type="NCBI Taxonomy" id="58331"/>
    <lineage>
        <taxon>Eukaryota</taxon>
        <taxon>Viridiplantae</taxon>
        <taxon>Streptophyta</taxon>
        <taxon>Embryophyta</taxon>
        <taxon>Tracheophyta</taxon>
        <taxon>Spermatophyta</taxon>
        <taxon>Magnoliopsida</taxon>
        <taxon>eudicotyledons</taxon>
        <taxon>Gunneridae</taxon>
        <taxon>Pentapetalae</taxon>
        <taxon>rosids</taxon>
        <taxon>fabids</taxon>
        <taxon>Fagales</taxon>
        <taxon>Fagaceae</taxon>
        <taxon>Quercus</taxon>
    </lineage>
</organism>
<gene>
    <name evidence="1" type="ORF">CFP56_012817</name>
</gene>
<evidence type="ECO:0000313" key="1">
    <source>
        <dbReference type="EMBL" id="KAK7843233.1"/>
    </source>
</evidence>
<proteinExistence type="predicted"/>
<dbReference type="Proteomes" id="UP000237347">
    <property type="component" value="Unassembled WGS sequence"/>
</dbReference>
<sequence>MVNSVLGMQSCWEQSIVISIVDEIYGTEALMLSAYLSSGTESCGVCLFYQGNLIKWAVWVIYFRDCKKQILENEVGREFEAIDG</sequence>
<dbReference type="AlphaFoldDB" id="A0AAW0KX35"/>
<keyword evidence="2" id="KW-1185">Reference proteome</keyword>
<dbReference type="PANTHER" id="PTHR36714:SF7">
    <property type="entry name" value="TRANSMEMBRANE PROTEIN"/>
    <property type="match status" value="1"/>
</dbReference>
<accession>A0AAW0KX35</accession>
<dbReference type="EMBL" id="PKMF04000208">
    <property type="protein sequence ID" value="KAK7843233.1"/>
    <property type="molecule type" value="Genomic_DNA"/>
</dbReference>
<reference evidence="1 2" key="1">
    <citation type="journal article" date="2018" name="Sci. Data">
        <title>The draft genome sequence of cork oak.</title>
        <authorList>
            <person name="Ramos A.M."/>
            <person name="Usie A."/>
            <person name="Barbosa P."/>
            <person name="Barros P.M."/>
            <person name="Capote T."/>
            <person name="Chaves I."/>
            <person name="Simoes F."/>
            <person name="Abreu I."/>
            <person name="Carrasquinho I."/>
            <person name="Faro C."/>
            <person name="Guimaraes J.B."/>
            <person name="Mendonca D."/>
            <person name="Nobrega F."/>
            <person name="Rodrigues L."/>
            <person name="Saibo N.J.M."/>
            <person name="Varela M.C."/>
            <person name="Egas C."/>
            <person name="Matos J."/>
            <person name="Miguel C.M."/>
            <person name="Oliveira M.M."/>
            <person name="Ricardo C.P."/>
            <person name="Goncalves S."/>
        </authorList>
    </citation>
    <scope>NUCLEOTIDE SEQUENCE [LARGE SCALE GENOMIC DNA]</scope>
    <source>
        <strain evidence="2">cv. HL8</strain>
    </source>
</reference>
<protein>
    <submittedName>
        <fullName evidence="1">Uncharacterized protein</fullName>
    </submittedName>
</protein>